<dbReference type="Gene3D" id="1.25.40.10">
    <property type="entry name" value="Tetratricopeptide repeat domain"/>
    <property type="match status" value="1"/>
</dbReference>
<dbReference type="RefSeq" id="WP_089178420.1">
    <property type="nucleotide sequence ID" value="NZ_CP023189.1"/>
</dbReference>
<sequence length="226" mass="24750">MHHPALFGWLNTHVMRKTRSSACRRSGFLFAGICAIHMGLPATGWTQTTTPPASPPAHAASQHSSSIAEQIKQLSTALAHAKTPEEAHTLQEQLEALRSAKLSPTTQLLVRRAEKDLTTDKPDDAVEDIGDALALQPDQAILWRTRAQMRLVAGDLKGAIADIGEALQRDPLDAESWSLLTSVEEHRNDGTAALKAWQKVLELSPMTDRNHKRLDALHIKAYGQPT</sequence>
<evidence type="ECO:0000313" key="2">
    <source>
        <dbReference type="EMBL" id="AXN01292.1"/>
    </source>
</evidence>
<proteinExistence type="predicted"/>
<dbReference type="InterPro" id="IPR011990">
    <property type="entry name" value="TPR-like_helical_dom_sf"/>
</dbReference>
<dbReference type="EMBL" id="CP023189">
    <property type="protein sequence ID" value="AXN01292.1"/>
    <property type="molecule type" value="Genomic_DNA"/>
</dbReference>
<dbReference type="AlphaFoldDB" id="A0AAN1PJY5"/>
<gene>
    <name evidence="2" type="ORF">CJF59_12635</name>
</gene>
<feature type="compositionally biased region" description="Low complexity" evidence="1">
    <location>
        <begin position="46"/>
        <end position="66"/>
    </location>
</feature>
<evidence type="ECO:0000313" key="3">
    <source>
        <dbReference type="Proteomes" id="UP000256572"/>
    </source>
</evidence>
<organism evidence="2 3">
    <name type="scientific">Acetobacter pomorum</name>
    <dbReference type="NCBI Taxonomy" id="65959"/>
    <lineage>
        <taxon>Bacteria</taxon>
        <taxon>Pseudomonadati</taxon>
        <taxon>Pseudomonadota</taxon>
        <taxon>Alphaproteobacteria</taxon>
        <taxon>Acetobacterales</taxon>
        <taxon>Acetobacteraceae</taxon>
        <taxon>Acetobacter</taxon>
    </lineage>
</organism>
<dbReference type="Proteomes" id="UP000256572">
    <property type="component" value="Chromosome"/>
</dbReference>
<reference evidence="2 3" key="2">
    <citation type="submission" date="2018-08" db="EMBL/GenBank/DDBJ databases">
        <title>Acetobacter oryzifermentans sp. nov., isolated from Korea traditional vinegar and reclassification of Acetobacter pasteurianus subsp. ascendens (Henneberg 1898) as Acetobacter ascendens comb. nov.</title>
        <authorList>
            <person name="Cho G.Y."/>
            <person name="Lee S.H."/>
        </authorList>
    </citation>
    <scope>NUCLEOTIDE SEQUENCE [LARGE SCALE GENOMIC DNA]</scope>
    <source>
        <strain evidence="2 3">SH</strain>
    </source>
</reference>
<protein>
    <recommendedName>
        <fullName evidence="4">Tetratricopeptide repeat-containing protein</fullName>
    </recommendedName>
</protein>
<evidence type="ECO:0008006" key="4">
    <source>
        <dbReference type="Google" id="ProtNLM"/>
    </source>
</evidence>
<name>A0AAN1PJY5_9PROT</name>
<dbReference type="InterPro" id="IPR019734">
    <property type="entry name" value="TPR_rpt"/>
</dbReference>
<evidence type="ECO:0000256" key="1">
    <source>
        <dbReference type="SAM" id="MobiDB-lite"/>
    </source>
</evidence>
<reference evidence="2 3" key="1">
    <citation type="submission" date="2017-09" db="EMBL/GenBank/DDBJ databases">
        <authorList>
            <person name="Kim K.H."/>
            <person name="Chun B.H."/>
            <person name="Han G.S."/>
            <person name="Hyun S.G."/>
            <person name="Jeon C.O."/>
        </authorList>
    </citation>
    <scope>NUCLEOTIDE SEQUENCE [LARGE SCALE GENOMIC DNA]</scope>
    <source>
        <strain evidence="2 3">SH</strain>
    </source>
</reference>
<dbReference type="SMART" id="SM00028">
    <property type="entry name" value="TPR"/>
    <property type="match status" value="3"/>
</dbReference>
<dbReference type="SUPFAM" id="SSF48452">
    <property type="entry name" value="TPR-like"/>
    <property type="match status" value="1"/>
</dbReference>
<feature type="region of interest" description="Disordered" evidence="1">
    <location>
        <begin position="45"/>
        <end position="66"/>
    </location>
</feature>
<accession>A0AAN1PJY5</accession>